<proteinExistence type="predicted"/>
<dbReference type="EMBL" id="CP096040">
    <property type="protein sequence ID" value="USQ95023.1"/>
    <property type="molecule type" value="Genomic_DNA"/>
</dbReference>
<keyword evidence="2" id="KW-1185">Reference proteome</keyword>
<evidence type="ECO:0000313" key="2">
    <source>
        <dbReference type="Proteomes" id="UP001057520"/>
    </source>
</evidence>
<reference evidence="1 2" key="1">
    <citation type="submission" date="2022-04" db="EMBL/GenBank/DDBJ databases">
        <title>Genome sequence of soybean root-associated Caulobacter segnis RL271.</title>
        <authorList>
            <person name="Longley R."/>
            <person name="Bonito G."/>
            <person name="Trigodet F."/>
            <person name="Crosson S."/>
            <person name="Fiebig A."/>
        </authorList>
    </citation>
    <scope>NUCLEOTIDE SEQUENCE [LARGE SCALE GENOMIC DNA]</scope>
    <source>
        <strain evidence="1 2">RL271</strain>
    </source>
</reference>
<accession>A0ABY4ZQZ9</accession>
<sequence>MWDDLGFDAPLVAQGSAPPNNHDQPGTQVSEVIIQASRGGGTEVIIGLSYYQERTHNPFATAELLHTYADATSTEAEAYADAHISGDPNSPAYQQAREAIISLYARAKVGTLGGSQGDSISGPNGTTLTSAELLAGLNNIQIVVGPFAAPPGTPAGTVYNSYTDVTTPTSIIHIDPARLTDYTDMFGQTIGLNYAVYHEMAHALPDGRTTAAVNDPNREKITNEYGQMLSELTQALYPSDLQLGEVGGTVTR</sequence>
<evidence type="ECO:0000313" key="1">
    <source>
        <dbReference type="EMBL" id="USQ95023.1"/>
    </source>
</evidence>
<name>A0ABY4ZQZ9_9CAUL</name>
<protein>
    <submittedName>
        <fullName evidence="1">Uncharacterized protein</fullName>
    </submittedName>
</protein>
<dbReference type="Proteomes" id="UP001057520">
    <property type="component" value="Chromosome"/>
</dbReference>
<organism evidence="1 2">
    <name type="scientific">Caulobacter segnis</name>
    <dbReference type="NCBI Taxonomy" id="88688"/>
    <lineage>
        <taxon>Bacteria</taxon>
        <taxon>Pseudomonadati</taxon>
        <taxon>Pseudomonadota</taxon>
        <taxon>Alphaproteobacteria</taxon>
        <taxon>Caulobacterales</taxon>
        <taxon>Caulobacteraceae</taxon>
        <taxon>Caulobacter</taxon>
    </lineage>
</organism>
<gene>
    <name evidence="1" type="ORF">MZV50_21045</name>
</gene>